<protein>
    <submittedName>
        <fullName evidence="1">Uncharacterized protein</fullName>
    </submittedName>
</protein>
<evidence type="ECO:0000313" key="2">
    <source>
        <dbReference type="Proteomes" id="UP001196413"/>
    </source>
</evidence>
<keyword evidence="2" id="KW-1185">Reference proteome</keyword>
<accession>A0AAD5RBF9</accession>
<evidence type="ECO:0000313" key="1">
    <source>
        <dbReference type="EMBL" id="KAJ1372918.1"/>
    </source>
</evidence>
<organism evidence="1 2">
    <name type="scientific">Parelaphostrongylus tenuis</name>
    <name type="common">Meningeal worm</name>
    <dbReference type="NCBI Taxonomy" id="148309"/>
    <lineage>
        <taxon>Eukaryota</taxon>
        <taxon>Metazoa</taxon>
        <taxon>Ecdysozoa</taxon>
        <taxon>Nematoda</taxon>
        <taxon>Chromadorea</taxon>
        <taxon>Rhabditida</taxon>
        <taxon>Rhabditina</taxon>
        <taxon>Rhabditomorpha</taxon>
        <taxon>Strongyloidea</taxon>
        <taxon>Metastrongylidae</taxon>
        <taxon>Parelaphostrongylus</taxon>
    </lineage>
</organism>
<name>A0AAD5RBF9_PARTN</name>
<dbReference type="Proteomes" id="UP001196413">
    <property type="component" value="Unassembled WGS sequence"/>
</dbReference>
<proteinExistence type="predicted"/>
<dbReference type="AlphaFoldDB" id="A0AAD5RBF9"/>
<dbReference type="Gene3D" id="1.10.1410.10">
    <property type="match status" value="1"/>
</dbReference>
<sequence>MKEFLRDENELMSCQVKSFRENRLRCEELGCLSIRDQTDLIFRILKDIRGEMSGFFKSLYVVSDTHCPVIRFYSYDRHMVELSVNNGIGYQKSFYIGTVIHADQSGLLQKLVLGLRFWAMSNGVFTSEKKKTWNLNSYTFTLMFFVFLQYKGLLPIFSYSDVEEYINGIRVDFVVPRYTLAQVDIRRIFKVRIFFVFCVDNPLEKLVFSMRNGRLTPLDEIKEEWNSKPNSVLFVQDNEARNDVVVSSDEAKCRFIRGHVTGTTDELHQQALLRRQTFHQWMARAQSPDYQRILMNVRLKGCCLSFSHQCYVATIFLLRRRELVSIAKLLISGIFVVSKKLWMSRRTLRKKWSSLLGKDEQFPLLIESLVTTSLDETTQNDCCLQFQTFFELYNDTLWVGFKLIEGDTVDIGNLAHFTEQLLTKLRDFFSSNNTGVTMSILDDYTSLVRRIFERDRTRLKL</sequence>
<gene>
    <name evidence="1" type="ORF">KIN20_035229</name>
</gene>
<reference evidence="1" key="1">
    <citation type="submission" date="2021-06" db="EMBL/GenBank/DDBJ databases">
        <title>Parelaphostrongylus tenuis whole genome reference sequence.</title>
        <authorList>
            <person name="Garwood T.J."/>
            <person name="Larsen P.A."/>
            <person name="Fountain-Jones N.M."/>
            <person name="Garbe J.R."/>
            <person name="Macchietto M.G."/>
            <person name="Kania S.A."/>
            <person name="Gerhold R.W."/>
            <person name="Richards J.E."/>
            <person name="Wolf T.M."/>
        </authorList>
    </citation>
    <scope>NUCLEOTIDE SEQUENCE</scope>
    <source>
        <strain evidence="1">MNPRO001-30</strain>
        <tissue evidence="1">Meninges</tissue>
    </source>
</reference>
<comment type="caution">
    <text evidence="1">The sequence shown here is derived from an EMBL/GenBank/DDBJ whole genome shotgun (WGS) entry which is preliminary data.</text>
</comment>
<dbReference type="EMBL" id="JAHQIW010007201">
    <property type="protein sequence ID" value="KAJ1372918.1"/>
    <property type="molecule type" value="Genomic_DNA"/>
</dbReference>
<dbReference type="SUPFAM" id="SSF81631">
    <property type="entry name" value="PAP/OAS1 substrate-binding domain"/>
    <property type="match status" value="1"/>
</dbReference>